<dbReference type="InterPro" id="IPR036249">
    <property type="entry name" value="Thioredoxin-like_sf"/>
</dbReference>
<dbReference type="Proteomes" id="UP000799640">
    <property type="component" value="Unassembled WGS sequence"/>
</dbReference>
<reference evidence="1" key="1">
    <citation type="journal article" date="2020" name="Stud. Mycol.">
        <title>101 Dothideomycetes genomes: a test case for predicting lifestyles and emergence of pathogens.</title>
        <authorList>
            <person name="Haridas S."/>
            <person name="Albert R."/>
            <person name="Binder M."/>
            <person name="Bloem J."/>
            <person name="Labutti K."/>
            <person name="Salamov A."/>
            <person name="Andreopoulos B."/>
            <person name="Baker S."/>
            <person name="Barry K."/>
            <person name="Bills G."/>
            <person name="Bluhm B."/>
            <person name="Cannon C."/>
            <person name="Castanera R."/>
            <person name="Culley D."/>
            <person name="Daum C."/>
            <person name="Ezra D."/>
            <person name="Gonzalez J."/>
            <person name="Henrissat B."/>
            <person name="Kuo A."/>
            <person name="Liang C."/>
            <person name="Lipzen A."/>
            <person name="Lutzoni F."/>
            <person name="Magnuson J."/>
            <person name="Mondo S."/>
            <person name="Nolan M."/>
            <person name="Ohm R."/>
            <person name="Pangilinan J."/>
            <person name="Park H.-J."/>
            <person name="Ramirez L."/>
            <person name="Alfaro M."/>
            <person name="Sun H."/>
            <person name="Tritt A."/>
            <person name="Yoshinaga Y."/>
            <person name="Zwiers L.-H."/>
            <person name="Turgeon B."/>
            <person name="Goodwin S."/>
            <person name="Spatafora J."/>
            <person name="Crous P."/>
            <person name="Grigoriev I."/>
        </authorList>
    </citation>
    <scope>NUCLEOTIDE SEQUENCE</scope>
    <source>
        <strain evidence="1">CBS 262.69</strain>
    </source>
</reference>
<protein>
    <recommendedName>
        <fullName evidence="3">Thioredoxin domain-containing protein</fullName>
    </recommendedName>
</protein>
<gene>
    <name evidence="1" type="ORF">EJ06DRAFT_484862</name>
</gene>
<evidence type="ECO:0000313" key="1">
    <source>
        <dbReference type="EMBL" id="KAF2395682.1"/>
    </source>
</evidence>
<dbReference type="OrthoDB" id="19690at2759"/>
<evidence type="ECO:0008006" key="3">
    <source>
        <dbReference type="Google" id="ProtNLM"/>
    </source>
</evidence>
<sequence length="173" mass="18838">MSSAPRSCLRLRSSAPRATALKVRFSTTPSKAARNRIFTNVRTPDELSTLLLLSSSSNRPLITLWTASWSSDVSPLLKGLIEDGVAEPHGGVGYVEVEFDAVTIGDLPIRYMINSIPTLLAFSRSEPQLETKVTKMDDLQNRAFLTKWLETEARRGGEGGAGGKSIFSALFGH</sequence>
<organism evidence="1 2">
    <name type="scientific">Trichodelitschia bisporula</name>
    <dbReference type="NCBI Taxonomy" id="703511"/>
    <lineage>
        <taxon>Eukaryota</taxon>
        <taxon>Fungi</taxon>
        <taxon>Dikarya</taxon>
        <taxon>Ascomycota</taxon>
        <taxon>Pezizomycotina</taxon>
        <taxon>Dothideomycetes</taxon>
        <taxon>Dothideomycetes incertae sedis</taxon>
        <taxon>Phaeotrichales</taxon>
        <taxon>Phaeotrichaceae</taxon>
        <taxon>Trichodelitschia</taxon>
    </lineage>
</organism>
<proteinExistence type="predicted"/>
<keyword evidence="2" id="KW-1185">Reference proteome</keyword>
<accession>A0A6G1HI67</accession>
<dbReference type="EMBL" id="ML996712">
    <property type="protein sequence ID" value="KAF2395682.1"/>
    <property type="molecule type" value="Genomic_DNA"/>
</dbReference>
<dbReference type="AlphaFoldDB" id="A0A6G1HI67"/>
<evidence type="ECO:0000313" key="2">
    <source>
        <dbReference type="Proteomes" id="UP000799640"/>
    </source>
</evidence>
<name>A0A6G1HI67_9PEZI</name>
<dbReference type="SUPFAM" id="SSF52833">
    <property type="entry name" value="Thioredoxin-like"/>
    <property type="match status" value="1"/>
</dbReference>